<dbReference type="OrthoDB" id="5667at2759"/>
<feature type="transmembrane region" description="Helical" evidence="8">
    <location>
        <begin position="329"/>
        <end position="352"/>
    </location>
</feature>
<evidence type="ECO:0000256" key="8">
    <source>
        <dbReference type="SAM" id="Phobius"/>
    </source>
</evidence>
<feature type="transmembrane region" description="Helical" evidence="8">
    <location>
        <begin position="158"/>
        <end position="179"/>
    </location>
</feature>
<accession>A0A166YG93</accession>
<evidence type="ECO:0000256" key="1">
    <source>
        <dbReference type="ARBA" id="ARBA00004141"/>
    </source>
</evidence>
<dbReference type="InterPro" id="IPR011701">
    <property type="entry name" value="MFS"/>
</dbReference>
<evidence type="ECO:0000313" key="12">
    <source>
        <dbReference type="Proteomes" id="UP000317257"/>
    </source>
</evidence>
<evidence type="ECO:0000256" key="6">
    <source>
        <dbReference type="ARBA" id="ARBA00023136"/>
    </source>
</evidence>
<sequence length="428" mass="46372">MSDSSDTEKTEQTVAGSSSPPGLVPEEGIRGWICVAGAFLCLFCSFGFLSASGVFQTTYQETTLRLYSPSDISWIFAIQLAFMWAPGPLWGRIIDAYGPAPVLCPCSVLCVFALCMLSLADKYYQIFLAQGITFAIGSGGIFTAAFTCVGQWFVRRRGLATGLASTGSSLGGVIFPIFLNRLNERFGLQAAIRYTALLIGIMMAASCFTVCARLPRKKWNPDLKWLDVTLFKQLEFTLYTAGSFFVMWGVWGPFNFISSMALNAGFESTLALYLISIINAASIPGRILPPYLGDRVGHFNVITICSLLTGGSIMALWLPFNYHPSQTGIIIFAVFYGFVSGTFVSLLIPCAAKAGNLETLGQRFGTFQLAMSVSCLTGLPIMGGILDSQQGSNYMGLQLFSGLSCLLGAGMLVGSTYLFTKFFKTWKV</sequence>
<dbReference type="InterPro" id="IPR050327">
    <property type="entry name" value="Proton-linked_MCT"/>
</dbReference>
<feature type="transmembrane region" description="Helical" evidence="8">
    <location>
        <begin position="398"/>
        <end position="419"/>
    </location>
</feature>
<comment type="caution">
    <text evidence="9">The sequence shown here is derived from an EMBL/GenBank/DDBJ whole genome shotgun (WGS) entry which is preliminary data.</text>
</comment>
<evidence type="ECO:0000313" key="9">
    <source>
        <dbReference type="EMBL" id="OAA36872.1"/>
    </source>
</evidence>
<dbReference type="SUPFAM" id="SSF103473">
    <property type="entry name" value="MFS general substrate transporter"/>
    <property type="match status" value="1"/>
</dbReference>
<comment type="similarity">
    <text evidence="2">Belongs to the major facilitator superfamily. Monocarboxylate porter (TC 2.A.1.13) family.</text>
</comment>
<reference evidence="9 11" key="1">
    <citation type="journal article" date="2016" name="Genome Biol. Evol.">
        <title>Divergent and convergent evolution of fungal pathogenicity.</title>
        <authorList>
            <person name="Shang Y."/>
            <person name="Xiao G."/>
            <person name="Zheng P."/>
            <person name="Cen K."/>
            <person name="Zhan S."/>
            <person name="Wang C."/>
        </authorList>
    </citation>
    <scope>NUCLEOTIDE SEQUENCE [LARGE SCALE GENOMIC DNA]</scope>
    <source>
        <strain evidence="9 11">RCEF 4871</strain>
    </source>
</reference>
<dbReference type="OMA" id="CFFTMWG"/>
<protein>
    <submittedName>
        <fullName evidence="9">Major facilitator superfamily domain, general substrate transporter</fullName>
    </submittedName>
</protein>
<accession>A0A5C6GIB9</accession>
<dbReference type="GO" id="GO:0016020">
    <property type="term" value="C:membrane"/>
    <property type="evidence" value="ECO:0007669"/>
    <property type="project" value="UniProtKB-SubCell"/>
</dbReference>
<feature type="transmembrane region" description="Helical" evidence="8">
    <location>
        <begin position="72"/>
        <end position="90"/>
    </location>
</feature>
<evidence type="ECO:0000313" key="11">
    <source>
        <dbReference type="Proteomes" id="UP000243498"/>
    </source>
</evidence>
<evidence type="ECO:0000256" key="4">
    <source>
        <dbReference type="ARBA" id="ARBA00022692"/>
    </source>
</evidence>
<evidence type="ECO:0000256" key="3">
    <source>
        <dbReference type="ARBA" id="ARBA00022448"/>
    </source>
</evidence>
<evidence type="ECO:0000313" key="10">
    <source>
        <dbReference type="EMBL" id="TWU77400.1"/>
    </source>
</evidence>
<evidence type="ECO:0000256" key="5">
    <source>
        <dbReference type="ARBA" id="ARBA00022989"/>
    </source>
</evidence>
<feature type="transmembrane region" description="Helical" evidence="8">
    <location>
        <begin position="191"/>
        <end position="215"/>
    </location>
</feature>
<dbReference type="GO" id="GO:0022857">
    <property type="term" value="F:transmembrane transporter activity"/>
    <property type="evidence" value="ECO:0007669"/>
    <property type="project" value="InterPro"/>
</dbReference>
<keyword evidence="11" id="KW-1185">Reference proteome</keyword>
<feature type="transmembrane region" description="Helical" evidence="8">
    <location>
        <begin position="126"/>
        <end position="146"/>
    </location>
</feature>
<dbReference type="Gene3D" id="1.20.1250.20">
    <property type="entry name" value="MFS general substrate transporter like domains"/>
    <property type="match status" value="2"/>
</dbReference>
<organism evidence="9 11">
    <name type="scientific">Metarhizium rileyi (strain RCEF 4871)</name>
    <name type="common">Nomuraea rileyi</name>
    <dbReference type="NCBI Taxonomy" id="1649241"/>
    <lineage>
        <taxon>Eukaryota</taxon>
        <taxon>Fungi</taxon>
        <taxon>Dikarya</taxon>
        <taxon>Ascomycota</taxon>
        <taxon>Pezizomycotina</taxon>
        <taxon>Sordariomycetes</taxon>
        <taxon>Hypocreomycetidae</taxon>
        <taxon>Hypocreales</taxon>
        <taxon>Clavicipitaceae</taxon>
        <taxon>Metarhizium</taxon>
    </lineage>
</organism>
<dbReference type="EMBL" id="AZHC01000033">
    <property type="protein sequence ID" value="OAA36872.1"/>
    <property type="molecule type" value="Genomic_DNA"/>
</dbReference>
<keyword evidence="3" id="KW-0813">Transport</keyword>
<feature type="transmembrane region" description="Helical" evidence="8">
    <location>
        <begin position="32"/>
        <end position="52"/>
    </location>
</feature>
<reference evidence="10" key="3">
    <citation type="journal article" date="2019" name="Microbiol. Resour. Announc.">
        <title>Genome Sequence of Metarhizium rileyi, a Microbial Control Agent for Lepidoptera.</title>
        <authorList>
            <person name="Binneck E."/>
            <person name="Lastra C.C.L."/>
            <person name="Sosa-Gomez D.R."/>
        </authorList>
    </citation>
    <scope>NUCLEOTIDE SEQUENCE</scope>
    <source>
        <strain evidence="10">Cep018-CH2</strain>
    </source>
</reference>
<dbReference type="AlphaFoldDB" id="A0A166YG93"/>
<feature type="transmembrane region" description="Helical" evidence="8">
    <location>
        <begin position="270"/>
        <end position="287"/>
    </location>
</feature>
<comment type="subcellular location">
    <subcellularLocation>
        <location evidence="1">Membrane</location>
        <topology evidence="1">Multi-pass membrane protein</topology>
    </subcellularLocation>
</comment>
<dbReference type="PANTHER" id="PTHR11360:SF224">
    <property type="entry name" value="MAJOR FACILITATOR SUPERFAMILY (MFS) PROFILE DOMAIN-CONTAINING PROTEIN-RELATED"/>
    <property type="match status" value="1"/>
</dbReference>
<reference evidence="12" key="2">
    <citation type="submission" date="2018-12" db="EMBL/GenBank/DDBJ databases">
        <title>The complete genome of Metarhizium rileyi, a key fungal pathogen of Lepidoptera.</title>
        <authorList>
            <person name="Binneck E."/>
            <person name="Lastra C.C.L."/>
            <person name="Sosa-Gomez D.R."/>
        </authorList>
    </citation>
    <scope>NUCLEOTIDE SEQUENCE [LARGE SCALE GENOMIC DNA]</scope>
    <source>
        <strain evidence="12">Cep018-CH2</strain>
    </source>
</reference>
<dbReference type="Proteomes" id="UP000317257">
    <property type="component" value="Unassembled WGS sequence"/>
</dbReference>
<feature type="transmembrane region" description="Helical" evidence="8">
    <location>
        <begin position="102"/>
        <end position="120"/>
    </location>
</feature>
<dbReference type="Pfam" id="PF07690">
    <property type="entry name" value="MFS_1"/>
    <property type="match status" value="1"/>
</dbReference>
<feature type="region of interest" description="Disordered" evidence="7">
    <location>
        <begin position="1"/>
        <end position="22"/>
    </location>
</feature>
<dbReference type="EMBL" id="SBHS01000003">
    <property type="protein sequence ID" value="TWU77400.1"/>
    <property type="molecule type" value="Genomic_DNA"/>
</dbReference>
<keyword evidence="5 8" id="KW-1133">Transmembrane helix</keyword>
<dbReference type="PANTHER" id="PTHR11360">
    <property type="entry name" value="MONOCARBOXYLATE TRANSPORTER"/>
    <property type="match status" value="1"/>
</dbReference>
<dbReference type="InterPro" id="IPR036259">
    <property type="entry name" value="MFS_trans_sf"/>
</dbReference>
<keyword evidence="4 8" id="KW-0812">Transmembrane</keyword>
<keyword evidence="6 8" id="KW-0472">Membrane</keyword>
<gene>
    <name evidence="10" type="ORF">ED733_006282</name>
    <name evidence="9" type="ORF">NOR_07392</name>
</gene>
<dbReference type="Proteomes" id="UP000243498">
    <property type="component" value="Unassembled WGS sequence"/>
</dbReference>
<feature type="transmembrane region" description="Helical" evidence="8">
    <location>
        <begin position="364"/>
        <end position="386"/>
    </location>
</feature>
<feature type="transmembrane region" description="Helical" evidence="8">
    <location>
        <begin position="236"/>
        <end position="258"/>
    </location>
</feature>
<feature type="transmembrane region" description="Helical" evidence="8">
    <location>
        <begin position="299"/>
        <end position="317"/>
    </location>
</feature>
<feature type="compositionally biased region" description="Basic and acidic residues" evidence="7">
    <location>
        <begin position="1"/>
        <end position="11"/>
    </location>
</feature>
<proteinExistence type="inferred from homology"/>
<name>A0A166YG93_METRR</name>
<evidence type="ECO:0000256" key="7">
    <source>
        <dbReference type="SAM" id="MobiDB-lite"/>
    </source>
</evidence>
<evidence type="ECO:0000256" key="2">
    <source>
        <dbReference type="ARBA" id="ARBA00006727"/>
    </source>
</evidence>